<name>A0ACC3YH45_COLTU</name>
<gene>
    <name evidence="1" type="ORF">CTRU02_213942</name>
</gene>
<organism evidence="1 2">
    <name type="scientific">Colletotrichum truncatum</name>
    <name type="common">Anthracnose fungus</name>
    <name type="synonym">Colletotrichum capsici</name>
    <dbReference type="NCBI Taxonomy" id="5467"/>
    <lineage>
        <taxon>Eukaryota</taxon>
        <taxon>Fungi</taxon>
        <taxon>Dikarya</taxon>
        <taxon>Ascomycota</taxon>
        <taxon>Pezizomycotina</taxon>
        <taxon>Sordariomycetes</taxon>
        <taxon>Hypocreomycetidae</taxon>
        <taxon>Glomerellales</taxon>
        <taxon>Glomerellaceae</taxon>
        <taxon>Colletotrichum</taxon>
        <taxon>Colletotrichum truncatum species complex</taxon>
    </lineage>
</organism>
<sequence>MSSLKRKDAPGGTPPSKSAKSTKSSRPSKRDTPTKDRKQDGGKDKKFAADAPAPKAPAVSRLLKDEEPLFPRGGGSVLTPLEQKQITMEAKADAAKEEAEFDVNEKSKAKKEKRRKAKETKDLKPARDEDAVKIEGLNFKRLVKGSLVLGQIIHIDPVQLTIALPNNLTGHVSIAAISDTINSKLEGAMETSDNESEAEDEADDVDLNSMFKVGQYVRAHVLSTSDDSAGGKAKRRIELSLRPVDTNTGISGDDVVANITLMASIASVQDHGYEMNLGIDGDLKGFLSKKEVGPGMDEASLQPGAVCLCAVKSVTGIVVQLSTDPQKLGNTSNIPSNAPTISSFLPGTLADVLLTEVTKRGLQGKLLGHLPVTADLIHSGVGPDGVDLEAKYKVGGRVKARIICNFPAAREPKLGMSLLPHITNLQSKASGKGSRAKAPLDLLPIASFVEKCTVRQVEPEIGLYVDTGIPNMSGFVHISRVKDGKVDALYETSGPYKVGTTHRGRVVGYSPLDGMFLLSFEKSVLEQAFIRLEDVPIGEVVSGKIEKMIVGGSGVSGLIVKLAENISGYVHESHLADVKLQHPEKKFREGQEVKARVLSIRLRKHQLRLTLKKTLVNSDSAIIKNYDDVEVGMQTLGTITSVSADGARLEFFGDIRGFLPVSQMSEAYIKDPREHFRAGQVVSVHVLSVVPEERKLVVSCKDPSAFGLDKQAALKALKVGDLVSAKVSQKTEDEVFVDLEESGLKAILRVGHLTDKSASKTQAALKRIHVGQTLSDLVVIDKNELRRAVILSQKPSFVEASKSGKLLSSSDDATVGTVAPAYVREIGPHAVYVQFGGNLTAILPKSKLPKDDQEKESFGMRKHQSIEVKIISSNPEQNRIIVAPASAEEPEAAPAAAALNSVDEKIRNVNDVALGTVMNAKVTSVKNTQLNVKVADNIQGRIDVSQFFDKWEDITDRKNPLKKIRPDEIIRVRAIGIHDSKNYRFLPFSHRSTHSLIELTAKKADLEAKEVELLSYDKVEVGSSHVAFVNNHGKNCLWVNLSPTVRGRISIMEVSDDLSHAGNLEKYFPVGSALKVRVLSVDADKGHLDLSARSSSGASEVTWDSLKKNMVLPGRVTKVNDRQLMVKLSDSVSGPVHVVDLCDDYDEANTLKFNKGEIIRVSVVEVDKSNKRLRLSTRPSRTLSSTSPVADREITSLAQLSSGDIIRGFVKNVADKGLFVQLGGSVSALVKIANLSDRYIKDWKESFQVDQLVKGRVINVDTAINQVELNLKASVVENDYTPPVSYKDIKEGQIVTGKVRKVEEFGAFIVVDNSANVSGLCHRSEMAEKPVADARKLYNEGDVVKAKVISVDDEKRRITFSLKPSHFDEDSDMDDVDGGAELDSDEDSDVEMGDGGVQFTISGTDNMDGSDDEEDDEEESDGEESDVDMDESSAKPKGLGAGKYDWTGDAFDDSDNESAGAAKSAATDKKEKKKKGEIQVDRTGDLDAHGPQTATDYERLLLGQPDSSQLWIEYMAHQMKVSELSKAREVAERAIKTINIREQAEKLNVWIAYLNLEVAYGTKTSTEEVFKRACQYNDEQEVHERLASIYIQSGKLKQADDVFQSLVNKFKSKSPDVWVNYAHFLHVTMNEPDRARALLPRATQALEQRHTAQLMARFAALEFKSPNGDAERGRTTFETILATWPKRFDFWGQLIDLELSAAEPDATAIRDVFERGTKAKGLKPKKAMKWFKRWADWEEKLSPKGRDKVMAKAQEWVAAKKAAAATAEEDEDDE</sequence>
<comment type="caution">
    <text evidence="1">The sequence shown here is derived from an EMBL/GenBank/DDBJ whole genome shotgun (WGS) entry which is preliminary data.</text>
</comment>
<reference evidence="1 2" key="1">
    <citation type="journal article" date="2020" name="Phytopathology">
        <title>Genome Sequence Resources of Colletotrichum truncatum, C. plurivorum, C. musicola, and C. sojae: Four Species Pathogenic to Soybean (Glycine max).</title>
        <authorList>
            <person name="Rogerio F."/>
            <person name="Boufleur T.R."/>
            <person name="Ciampi-Guillardi M."/>
            <person name="Sukno S.A."/>
            <person name="Thon M.R."/>
            <person name="Massola Junior N.S."/>
            <person name="Baroncelli R."/>
        </authorList>
    </citation>
    <scope>NUCLEOTIDE SEQUENCE [LARGE SCALE GENOMIC DNA]</scope>
    <source>
        <strain evidence="1 2">CMES1059</strain>
    </source>
</reference>
<dbReference type="Proteomes" id="UP000805649">
    <property type="component" value="Unassembled WGS sequence"/>
</dbReference>
<dbReference type="EMBL" id="VUJX02000010">
    <property type="protein sequence ID" value="KAL0931207.1"/>
    <property type="molecule type" value="Genomic_DNA"/>
</dbReference>
<proteinExistence type="predicted"/>
<keyword evidence="2" id="KW-1185">Reference proteome</keyword>
<protein>
    <submittedName>
        <fullName evidence="1">rRNA biogenesis protein</fullName>
    </submittedName>
</protein>
<evidence type="ECO:0000313" key="1">
    <source>
        <dbReference type="EMBL" id="KAL0931207.1"/>
    </source>
</evidence>
<accession>A0ACC3YH45</accession>
<evidence type="ECO:0000313" key="2">
    <source>
        <dbReference type="Proteomes" id="UP000805649"/>
    </source>
</evidence>